<keyword evidence="2" id="KW-1185">Reference proteome</keyword>
<evidence type="ECO:0008006" key="3">
    <source>
        <dbReference type="Google" id="ProtNLM"/>
    </source>
</evidence>
<organism evidence="1 2">
    <name type="scientific">Xenorhabdus poinarii G6</name>
    <dbReference type="NCBI Taxonomy" id="1354304"/>
    <lineage>
        <taxon>Bacteria</taxon>
        <taxon>Pseudomonadati</taxon>
        <taxon>Pseudomonadota</taxon>
        <taxon>Gammaproteobacteria</taxon>
        <taxon>Enterobacterales</taxon>
        <taxon>Morganellaceae</taxon>
        <taxon>Xenorhabdus</taxon>
    </lineage>
</organism>
<evidence type="ECO:0000313" key="1">
    <source>
        <dbReference type="EMBL" id="CDG22525.1"/>
    </source>
</evidence>
<reference evidence="1 2" key="1">
    <citation type="submission" date="2013-07" db="EMBL/GenBank/DDBJ databases">
        <authorList>
            <person name="Genoscope - CEA"/>
        </authorList>
    </citation>
    <scope>NUCLEOTIDE SEQUENCE [LARGE SCALE GENOMIC DNA]</scope>
    <source>
        <strain evidence="1 2">G6</strain>
    </source>
</reference>
<sequence>MKGIRGGTPLIPFFLSLFSCQKNRTDLILDKRLSAISFIGYSAKSDSLSLQIKPTIKQVKDSYDETYSHVVFLV</sequence>
<name>A0A068R8P9_9GAMM</name>
<dbReference type="PROSITE" id="PS51257">
    <property type="entry name" value="PROKAR_LIPOPROTEIN"/>
    <property type="match status" value="1"/>
</dbReference>
<protein>
    <recommendedName>
        <fullName evidence="3">Lipoprotein</fullName>
    </recommendedName>
</protein>
<dbReference type="STRING" id="1354304.XPG1_2878"/>
<dbReference type="EMBL" id="FO704551">
    <property type="protein sequence ID" value="CDG22525.1"/>
    <property type="molecule type" value="Genomic_DNA"/>
</dbReference>
<dbReference type="Proteomes" id="UP000032735">
    <property type="component" value="Chromosome"/>
</dbReference>
<accession>A0A068R8P9</accession>
<dbReference type="AlphaFoldDB" id="A0A068R8P9"/>
<evidence type="ECO:0000313" key="2">
    <source>
        <dbReference type="Proteomes" id="UP000032735"/>
    </source>
</evidence>
<dbReference type="HOGENOM" id="CLU_2686997_0_0_6"/>
<dbReference type="KEGG" id="xpo:XPG1_2878"/>
<proteinExistence type="predicted"/>
<gene>
    <name evidence="1" type="ORF">XPG1_2878</name>
</gene>